<keyword evidence="1" id="KW-0472">Membrane</keyword>
<dbReference type="Proteomes" id="UP001596990">
    <property type="component" value="Unassembled WGS sequence"/>
</dbReference>
<gene>
    <name evidence="2" type="ORF">ACFQ2J_04885</name>
</gene>
<evidence type="ECO:0000256" key="1">
    <source>
        <dbReference type="SAM" id="Phobius"/>
    </source>
</evidence>
<dbReference type="EMBL" id="JBHTKL010000001">
    <property type="protein sequence ID" value="MFD1018532.1"/>
    <property type="molecule type" value="Genomic_DNA"/>
</dbReference>
<protein>
    <submittedName>
        <fullName evidence="2">ECF transporter S component</fullName>
    </submittedName>
</protein>
<dbReference type="Gene3D" id="1.10.1760.20">
    <property type="match status" value="1"/>
</dbReference>
<sequence length="166" mass="18039">MNTYKLTLIALLSALAIAGRIATNAIPNVQPVTAIVILTGFFMGPLAAVLLAALTTFLSNMLLGMGIWYIWQVTAWALIGAAAGLIGKYFSTIPKWGLALFSGVSGLIYGLIISLTMYSYAGSFWAYYLAGLPFDLYHAFGNIVFITLLLPVFSRLFERYSRHALA</sequence>
<proteinExistence type="predicted"/>
<reference evidence="3" key="1">
    <citation type="journal article" date="2019" name="Int. J. Syst. Evol. Microbiol.">
        <title>The Global Catalogue of Microorganisms (GCM) 10K type strain sequencing project: providing services to taxonomists for standard genome sequencing and annotation.</title>
        <authorList>
            <consortium name="The Broad Institute Genomics Platform"/>
            <consortium name="The Broad Institute Genome Sequencing Center for Infectious Disease"/>
            <person name="Wu L."/>
            <person name="Ma J."/>
        </authorList>
    </citation>
    <scope>NUCLEOTIDE SEQUENCE [LARGE SCALE GENOMIC DNA]</scope>
    <source>
        <strain evidence="3">CCUG 56607</strain>
    </source>
</reference>
<keyword evidence="3" id="KW-1185">Reference proteome</keyword>
<keyword evidence="1" id="KW-0812">Transmembrane</keyword>
<comment type="caution">
    <text evidence="2">The sequence shown here is derived from an EMBL/GenBank/DDBJ whole genome shotgun (WGS) entry which is preliminary data.</text>
</comment>
<accession>A0ABW3KXB4</accession>
<feature type="transmembrane region" description="Helical" evidence="1">
    <location>
        <begin position="107"/>
        <end position="129"/>
    </location>
</feature>
<dbReference type="RefSeq" id="WP_386057103.1">
    <property type="nucleotide sequence ID" value="NZ_JBHTKL010000001.1"/>
</dbReference>
<feature type="transmembrane region" description="Helical" evidence="1">
    <location>
        <begin position="136"/>
        <end position="157"/>
    </location>
</feature>
<organism evidence="2 3">
    <name type="scientific">Thalassobacillus hwangdonensis</name>
    <dbReference type="NCBI Taxonomy" id="546108"/>
    <lineage>
        <taxon>Bacteria</taxon>
        <taxon>Bacillati</taxon>
        <taxon>Bacillota</taxon>
        <taxon>Bacilli</taxon>
        <taxon>Bacillales</taxon>
        <taxon>Bacillaceae</taxon>
        <taxon>Thalassobacillus</taxon>
    </lineage>
</organism>
<feature type="transmembrane region" description="Helical" evidence="1">
    <location>
        <begin position="66"/>
        <end position="87"/>
    </location>
</feature>
<dbReference type="Pfam" id="PF12822">
    <property type="entry name" value="ECF_trnsprt"/>
    <property type="match status" value="1"/>
</dbReference>
<evidence type="ECO:0000313" key="2">
    <source>
        <dbReference type="EMBL" id="MFD1018532.1"/>
    </source>
</evidence>
<dbReference type="InterPro" id="IPR024529">
    <property type="entry name" value="ECF_trnsprt_substrate-spec"/>
</dbReference>
<name>A0ABW3KXB4_9BACI</name>
<keyword evidence="1" id="KW-1133">Transmembrane helix</keyword>
<feature type="transmembrane region" description="Helical" evidence="1">
    <location>
        <begin position="32"/>
        <end position="54"/>
    </location>
</feature>
<evidence type="ECO:0000313" key="3">
    <source>
        <dbReference type="Proteomes" id="UP001596990"/>
    </source>
</evidence>